<proteinExistence type="predicted"/>
<name>A0A5K1HPR8_9MAGN</name>
<evidence type="ECO:0000256" key="1">
    <source>
        <dbReference type="SAM" id="MobiDB-lite"/>
    </source>
</evidence>
<feature type="compositionally biased region" description="Low complexity" evidence="1">
    <location>
        <begin position="38"/>
        <end position="55"/>
    </location>
</feature>
<dbReference type="EMBL" id="LR722203">
    <property type="protein sequence ID" value="VVW89418.1"/>
    <property type="molecule type" value="Genomic_DNA"/>
</dbReference>
<dbReference type="Gene3D" id="3.40.50.720">
    <property type="entry name" value="NAD(P)-binding Rossmann-like Domain"/>
    <property type="match status" value="1"/>
</dbReference>
<sequence length="66" mass="6741">MVGSGAIGCELLKNFAMLEIGAGEKGSIVVTDPDHIETSISTGSSSSARSTCASPRAPPQLQQPPR</sequence>
<gene>
    <name evidence="2" type="ORF">NYM_LOCUS30378</name>
</gene>
<dbReference type="AlphaFoldDB" id="A0A5K1HPR8"/>
<protein>
    <submittedName>
        <fullName evidence="2">Uncharacterized protein</fullName>
    </submittedName>
</protein>
<dbReference type="SUPFAM" id="SSF69572">
    <property type="entry name" value="Activating enzymes of the ubiquitin-like proteins"/>
    <property type="match status" value="1"/>
</dbReference>
<dbReference type="InterPro" id="IPR035985">
    <property type="entry name" value="Ubiquitin-activating_enz"/>
</dbReference>
<feature type="region of interest" description="Disordered" evidence="1">
    <location>
        <begin position="36"/>
        <end position="66"/>
    </location>
</feature>
<evidence type="ECO:0000313" key="2">
    <source>
        <dbReference type="EMBL" id="VVW89418.1"/>
    </source>
</evidence>
<reference evidence="2" key="1">
    <citation type="submission" date="2019-09" db="EMBL/GenBank/DDBJ databases">
        <authorList>
            <person name="Zhang L."/>
        </authorList>
    </citation>
    <scope>NUCLEOTIDE SEQUENCE</scope>
</reference>
<organism evidence="2">
    <name type="scientific">Nymphaea colorata</name>
    <name type="common">pocket water lily</name>
    <dbReference type="NCBI Taxonomy" id="210225"/>
    <lineage>
        <taxon>Eukaryota</taxon>
        <taxon>Viridiplantae</taxon>
        <taxon>Streptophyta</taxon>
        <taxon>Embryophyta</taxon>
        <taxon>Tracheophyta</taxon>
        <taxon>Spermatophyta</taxon>
        <taxon>Magnoliopsida</taxon>
        <taxon>Nymphaeales</taxon>
        <taxon>Nymphaeaceae</taxon>
        <taxon>Nymphaea</taxon>
    </lineage>
</organism>
<dbReference type="GO" id="GO:0008641">
    <property type="term" value="F:ubiquitin-like modifier activating enzyme activity"/>
    <property type="evidence" value="ECO:0007669"/>
    <property type="project" value="InterPro"/>
</dbReference>
<feature type="compositionally biased region" description="Pro residues" evidence="1">
    <location>
        <begin position="56"/>
        <end position="66"/>
    </location>
</feature>
<accession>A0A5K1HPR8</accession>